<dbReference type="SUPFAM" id="SSF55550">
    <property type="entry name" value="SH2 domain"/>
    <property type="match status" value="1"/>
</dbReference>
<feature type="region of interest" description="Disordered" evidence="14">
    <location>
        <begin position="1263"/>
        <end position="1316"/>
    </location>
</feature>
<dbReference type="InterPro" id="IPR035837">
    <property type="entry name" value="ABL_SH2"/>
</dbReference>
<dbReference type="SUPFAM" id="SSF56112">
    <property type="entry name" value="Protein kinase-like (PK-like)"/>
    <property type="match status" value="1"/>
</dbReference>
<dbReference type="Gene3D" id="3.30.200.20">
    <property type="entry name" value="Phosphorylase Kinase, domain 1"/>
    <property type="match status" value="1"/>
</dbReference>
<feature type="region of interest" description="Disordered" evidence="14">
    <location>
        <begin position="1047"/>
        <end position="1115"/>
    </location>
</feature>
<dbReference type="FunFam" id="1.10.510.10:FF:000554">
    <property type="entry name" value="Predicted protein"/>
    <property type="match status" value="1"/>
</dbReference>
<name>A0AAV3Z1G6_9GAST</name>
<dbReference type="PANTHER" id="PTHR24418">
    <property type="entry name" value="TYROSINE-PROTEIN KINASE"/>
    <property type="match status" value="1"/>
</dbReference>
<sequence>MYISRLAARTSGSHQRLEALLQHRPLPDAPLDNLGIRWMSRENLLTMAAEDDPSLFVALYDFQAGGDNQLSIAKGEMVTMIAYNNSGEWCEVKNRAGQGGWVPSNYIGPVNSVDKFSWYHGPISRNASEYLLSSGINGSFLVRESESSPGQRSISVRFEGRVYHYRISEDSDGKVFVTQEHRFNTLGELVHHHSIHADGLVTTLLYPAPKRQKPTVFGVSPEPDKWEIERTEIAMKHRLGGGQYGDVYEAVWKRYNKTVAVKTLKEDTMALKDFLEEAAIMKEMKHPNLVQLLGVCTREPPFYIVTEFMAQGNLLDYLRVSQREDISPTVLMYMATQIASAMAYLEARMFIHRDLAARNCLVGEANLVKVADFGLARLMKDDTYTAHAGAKFPIKWTAPEGLAFNRFSTKSDVWAFGVLLWELATFGMSPYPGVDLTEVYHLLEKGYRMERPPLTPPEIHKLMLKCWQWDPKDRPTFKDIHFLLENMFDITSINEEVEQLERNDRTPPTLPSKKGRSQDSPDLLVDGRGSAGPTPPAGRRVLPPLEETGVTLTKVNDALARKSSRKKPGKSAPLPPRRTTSVKDGVQESSNTVGGGGDMNAELRSRIRQQKAKLENSAVPEGNEFVDSGLGGMDPIYPGVGGVPFPSNTSSPNQQSHRVVGMPYHQSQSSSAPSMKGQASVATGTPSTFVVDKASKTSVENLKAAQIDRSKYLISEANARTFEKQAPERSSTRSLGGPRPAQDFNNQHSVAGAPGPYGGKKALLPPQRSALLPRKNRGPGDHQQQQEHISSSSGSHHIQQPHAELLHSSSMVESEFDENPRVGKLDVTNVAKAINRYGTIPKGVRIGAYLESMEREQQESRGGREHLPALEDHDSGTDSASVTSCPQLGGGGGAGDHMAEQSKGAPQKESGAVISEDSDPGIKQEPNLRPSAFVKSQSQHGLGETGGGGGQSSIAQQSHHHCVSSPSPSSHAVTASANVNASIKSQYSGLLQRHKSDLSSSSKPSTPTPSDVFTTPQHSSTDHLTSSHTSLVGVGYNNHAPTFSSLPTYPTASSSSSSVQRSDTDPLSRLADHSPPQPAPPHSAPYNSSSSHFQELSSAVVRPKPSPRFSRQFGDGMTVTTQDPHYPRASLAAVTSNSISNVTTDLSSGETFRPPAWMAGLRNRTEGSSEQINGGSAMVTPGNVSSFKMYAKPSVTAPSSGNAATQEYPGRLSQAPSQQQFGGVRETNLDLVNAEACLAAATDSLASSVGGKTAEAVAYRSTGVKMGPQNTPPSSSSPSSAMLSSVKIAAENTDKNASNTPVNGQSGSSETSSEPVKLDAIQCSSDHLKSCTDKLAQAGNKSSANLMLLSEEVIAFHDLCSRYIAEEALAPHAKFHVRELLTQMQTHSNSLKTYSSSSSTPAAGTRLLEDIQNTNRDIMALFNR</sequence>
<dbReference type="InterPro" id="IPR001245">
    <property type="entry name" value="Ser-Thr/Tyr_kinase_cat_dom"/>
</dbReference>
<dbReference type="InterPro" id="IPR015015">
    <property type="entry name" value="F-actin-binding"/>
</dbReference>
<evidence type="ECO:0000256" key="13">
    <source>
        <dbReference type="PROSITE-ProRule" id="PRU10141"/>
    </source>
</evidence>
<proteinExistence type="predicted"/>
<feature type="compositionally biased region" description="Low complexity" evidence="14">
    <location>
        <begin position="751"/>
        <end position="762"/>
    </location>
</feature>
<dbReference type="FunFam" id="3.30.200.20:FF:000037">
    <property type="entry name" value="Tyrosine-protein kinase"/>
    <property type="match status" value="1"/>
</dbReference>
<dbReference type="PROSITE" id="PS50002">
    <property type="entry name" value="SH3"/>
    <property type="match status" value="1"/>
</dbReference>
<feature type="region of interest" description="Disordered" evidence="14">
    <location>
        <begin position="854"/>
        <end position="1033"/>
    </location>
</feature>
<gene>
    <name evidence="18" type="ORF">PoB_001488200</name>
</gene>
<dbReference type="GO" id="GO:0004715">
    <property type="term" value="F:non-membrane spanning protein tyrosine kinase activity"/>
    <property type="evidence" value="ECO:0007669"/>
    <property type="project" value="UniProtKB-EC"/>
</dbReference>
<dbReference type="PRINTS" id="PR00401">
    <property type="entry name" value="SH2DOMAIN"/>
</dbReference>
<dbReference type="InterPro" id="IPR017441">
    <property type="entry name" value="Protein_kinase_ATP_BS"/>
</dbReference>
<feature type="compositionally biased region" description="Polar residues" evidence="14">
    <location>
        <begin position="1086"/>
        <end position="1097"/>
    </location>
</feature>
<feature type="domain" description="Protein kinase" evidence="17">
    <location>
        <begin position="233"/>
        <end position="484"/>
    </location>
</feature>
<dbReference type="CDD" id="cd05052">
    <property type="entry name" value="PTKc_Abl"/>
    <property type="match status" value="1"/>
</dbReference>
<dbReference type="PROSITE" id="PS00107">
    <property type="entry name" value="PROTEIN_KINASE_ATP"/>
    <property type="match status" value="1"/>
</dbReference>
<dbReference type="GO" id="GO:0023052">
    <property type="term" value="P:signaling"/>
    <property type="evidence" value="ECO:0007669"/>
    <property type="project" value="UniProtKB-ARBA"/>
</dbReference>
<accession>A0AAV3Z1G6</accession>
<dbReference type="GO" id="GO:0005524">
    <property type="term" value="F:ATP binding"/>
    <property type="evidence" value="ECO:0007669"/>
    <property type="project" value="UniProtKB-UniRule"/>
</dbReference>
<feature type="compositionally biased region" description="Low complexity" evidence="14">
    <location>
        <begin position="782"/>
        <end position="801"/>
    </location>
</feature>
<dbReference type="InterPro" id="IPR036028">
    <property type="entry name" value="SH3-like_dom_sf"/>
</dbReference>
<evidence type="ECO:0000256" key="10">
    <source>
        <dbReference type="ARBA" id="ARBA00051245"/>
    </source>
</evidence>
<feature type="compositionally biased region" description="Polar residues" evidence="14">
    <location>
        <begin position="1295"/>
        <end position="1314"/>
    </location>
</feature>
<dbReference type="GO" id="GO:0007154">
    <property type="term" value="P:cell communication"/>
    <property type="evidence" value="ECO:0007669"/>
    <property type="project" value="UniProtKB-ARBA"/>
</dbReference>
<dbReference type="Pfam" id="PF00018">
    <property type="entry name" value="SH3_1"/>
    <property type="match status" value="1"/>
</dbReference>
<dbReference type="FunFam" id="3.30.505.10:FF:000004">
    <property type="entry name" value="Tyrosine-protein kinase"/>
    <property type="match status" value="1"/>
</dbReference>
<dbReference type="PRINTS" id="PR00452">
    <property type="entry name" value="SH3DOMAIN"/>
</dbReference>
<keyword evidence="2 12" id="KW-0728">SH3 domain</keyword>
<dbReference type="InterPro" id="IPR036860">
    <property type="entry name" value="SH2_dom_sf"/>
</dbReference>
<reference evidence="18 19" key="1">
    <citation type="journal article" date="2021" name="Elife">
        <title>Chloroplast acquisition without the gene transfer in kleptoplastic sea slugs, Plakobranchus ocellatus.</title>
        <authorList>
            <person name="Maeda T."/>
            <person name="Takahashi S."/>
            <person name="Yoshida T."/>
            <person name="Shimamura S."/>
            <person name="Takaki Y."/>
            <person name="Nagai Y."/>
            <person name="Toyoda A."/>
            <person name="Suzuki Y."/>
            <person name="Arimoto A."/>
            <person name="Ishii H."/>
            <person name="Satoh N."/>
            <person name="Nishiyama T."/>
            <person name="Hasebe M."/>
            <person name="Maruyama T."/>
            <person name="Minagawa J."/>
            <person name="Obokata J."/>
            <person name="Shigenobu S."/>
        </authorList>
    </citation>
    <scope>NUCLEOTIDE SEQUENCE [LARGE SCALE GENOMIC DNA]</scope>
</reference>
<feature type="compositionally biased region" description="Basic and acidic residues" evidence="14">
    <location>
        <begin position="722"/>
        <end position="731"/>
    </location>
</feature>
<dbReference type="Pfam" id="PF07714">
    <property type="entry name" value="PK_Tyr_Ser-Thr"/>
    <property type="match status" value="1"/>
</dbReference>
<evidence type="ECO:0000259" key="17">
    <source>
        <dbReference type="PROSITE" id="PS50011"/>
    </source>
</evidence>
<dbReference type="InterPro" id="IPR020635">
    <property type="entry name" value="Tyr_kinase_cat_dom"/>
</dbReference>
<keyword evidence="4" id="KW-0808">Transferase</keyword>
<keyword evidence="9" id="KW-0829">Tyrosine-protein kinase</keyword>
<dbReference type="Gene3D" id="1.20.120.330">
    <property type="entry name" value="Nucleotidyltransferases domain 2"/>
    <property type="match status" value="1"/>
</dbReference>
<dbReference type="PROSITE" id="PS00109">
    <property type="entry name" value="PROTEIN_KINASE_TYR"/>
    <property type="match status" value="1"/>
</dbReference>
<dbReference type="Gene3D" id="2.30.30.40">
    <property type="entry name" value="SH3 Domains"/>
    <property type="match status" value="1"/>
</dbReference>
<dbReference type="SMART" id="SM00326">
    <property type="entry name" value="SH3"/>
    <property type="match status" value="1"/>
</dbReference>
<feature type="compositionally biased region" description="Basic and acidic residues" evidence="14">
    <location>
        <begin position="1062"/>
        <end position="1072"/>
    </location>
</feature>
<dbReference type="Pfam" id="PF00017">
    <property type="entry name" value="SH2"/>
    <property type="match status" value="1"/>
</dbReference>
<evidence type="ECO:0000259" key="16">
    <source>
        <dbReference type="PROSITE" id="PS50002"/>
    </source>
</evidence>
<dbReference type="Pfam" id="PF08919">
    <property type="entry name" value="F_actin_bind"/>
    <property type="match status" value="1"/>
</dbReference>
<evidence type="ECO:0000256" key="1">
    <source>
        <dbReference type="ARBA" id="ARBA00011903"/>
    </source>
</evidence>
<dbReference type="InterPro" id="IPR001452">
    <property type="entry name" value="SH3_domain"/>
</dbReference>
<evidence type="ECO:0000256" key="3">
    <source>
        <dbReference type="ARBA" id="ARBA00022553"/>
    </source>
</evidence>
<feature type="domain" description="SH3" evidence="16">
    <location>
        <begin position="51"/>
        <end position="112"/>
    </location>
</feature>
<feature type="compositionally biased region" description="Low complexity" evidence="14">
    <location>
        <begin position="952"/>
        <end position="977"/>
    </location>
</feature>
<protein>
    <recommendedName>
        <fullName evidence="1">non-specific protein-tyrosine kinase</fullName>
        <ecNumber evidence="1">2.7.10.2</ecNumber>
    </recommendedName>
</protein>
<evidence type="ECO:0000256" key="4">
    <source>
        <dbReference type="ARBA" id="ARBA00022679"/>
    </source>
</evidence>
<evidence type="ECO:0000256" key="2">
    <source>
        <dbReference type="ARBA" id="ARBA00022443"/>
    </source>
</evidence>
<dbReference type="Proteomes" id="UP000735302">
    <property type="component" value="Unassembled WGS sequence"/>
</dbReference>
<keyword evidence="8 11" id="KW-0727">SH2 domain</keyword>
<evidence type="ECO:0000259" key="15">
    <source>
        <dbReference type="PROSITE" id="PS50001"/>
    </source>
</evidence>
<comment type="caution">
    <text evidence="18">The sequence shown here is derived from an EMBL/GenBank/DDBJ whole genome shotgun (WGS) entry which is preliminary data.</text>
</comment>
<dbReference type="PRINTS" id="PR00109">
    <property type="entry name" value="TYRKINASE"/>
</dbReference>
<feature type="compositionally biased region" description="Low complexity" evidence="14">
    <location>
        <begin position="998"/>
        <end position="1011"/>
    </location>
</feature>
<feature type="compositionally biased region" description="Polar residues" evidence="14">
    <location>
        <begin position="978"/>
        <end position="989"/>
    </location>
</feature>
<evidence type="ECO:0000256" key="12">
    <source>
        <dbReference type="PROSITE-ProRule" id="PRU00192"/>
    </source>
</evidence>
<dbReference type="FunFam" id="2.30.30.40:FF:000010">
    <property type="entry name" value="Tyrosine-protein kinase"/>
    <property type="match status" value="1"/>
</dbReference>
<feature type="compositionally biased region" description="Basic and acidic residues" evidence="14">
    <location>
        <begin position="854"/>
        <end position="876"/>
    </location>
</feature>
<dbReference type="EMBL" id="BLXT01001848">
    <property type="protein sequence ID" value="GFN88376.1"/>
    <property type="molecule type" value="Genomic_DNA"/>
</dbReference>
<feature type="compositionally biased region" description="Low complexity" evidence="14">
    <location>
        <begin position="1018"/>
        <end position="1031"/>
    </location>
</feature>
<dbReference type="PROSITE" id="PS50001">
    <property type="entry name" value="SH2"/>
    <property type="match status" value="1"/>
</dbReference>
<evidence type="ECO:0000256" key="6">
    <source>
        <dbReference type="ARBA" id="ARBA00022777"/>
    </source>
</evidence>
<comment type="catalytic activity">
    <reaction evidence="10">
        <text>L-tyrosyl-[protein] + ATP = O-phospho-L-tyrosyl-[protein] + ADP + H(+)</text>
        <dbReference type="Rhea" id="RHEA:10596"/>
        <dbReference type="Rhea" id="RHEA-COMP:10136"/>
        <dbReference type="Rhea" id="RHEA-COMP:20101"/>
        <dbReference type="ChEBI" id="CHEBI:15378"/>
        <dbReference type="ChEBI" id="CHEBI:30616"/>
        <dbReference type="ChEBI" id="CHEBI:46858"/>
        <dbReference type="ChEBI" id="CHEBI:61978"/>
        <dbReference type="ChEBI" id="CHEBI:456216"/>
        <dbReference type="EC" id="2.7.10.2"/>
    </reaction>
</comment>
<dbReference type="InterPro" id="IPR000719">
    <property type="entry name" value="Prot_kinase_dom"/>
</dbReference>
<feature type="binding site" evidence="13">
    <location>
        <position position="272"/>
    </location>
    <ligand>
        <name>ATP</name>
        <dbReference type="ChEBI" id="CHEBI:30616"/>
    </ligand>
</feature>
<dbReference type="InterPro" id="IPR050198">
    <property type="entry name" value="Non-receptor_tyrosine_kinases"/>
</dbReference>
<evidence type="ECO:0000256" key="5">
    <source>
        <dbReference type="ARBA" id="ARBA00022741"/>
    </source>
</evidence>
<dbReference type="Gene3D" id="3.30.505.10">
    <property type="entry name" value="SH2 domain"/>
    <property type="match status" value="1"/>
</dbReference>
<keyword evidence="3" id="KW-0597">Phosphoprotein</keyword>
<dbReference type="InterPro" id="IPR008266">
    <property type="entry name" value="Tyr_kinase_AS"/>
</dbReference>
<keyword evidence="6 18" id="KW-0418">Kinase</keyword>
<dbReference type="PROSITE" id="PS50011">
    <property type="entry name" value="PROTEIN_KINASE_DOM"/>
    <property type="match status" value="1"/>
</dbReference>
<feature type="region of interest" description="Disordered" evidence="14">
    <location>
        <begin position="722"/>
        <end position="801"/>
    </location>
</feature>
<feature type="compositionally biased region" description="Polar residues" evidence="14">
    <location>
        <begin position="877"/>
        <end position="886"/>
    </location>
</feature>
<evidence type="ECO:0000256" key="14">
    <source>
        <dbReference type="SAM" id="MobiDB-lite"/>
    </source>
</evidence>
<dbReference type="SMART" id="SM00252">
    <property type="entry name" value="SH2"/>
    <property type="match status" value="1"/>
</dbReference>
<feature type="domain" description="SH2" evidence="15">
    <location>
        <begin position="118"/>
        <end position="208"/>
    </location>
</feature>
<dbReference type="CDD" id="cd11850">
    <property type="entry name" value="SH3_Abl"/>
    <property type="match status" value="1"/>
</dbReference>
<keyword evidence="19" id="KW-1185">Reference proteome</keyword>
<evidence type="ECO:0000313" key="19">
    <source>
        <dbReference type="Proteomes" id="UP000735302"/>
    </source>
</evidence>
<evidence type="ECO:0000256" key="8">
    <source>
        <dbReference type="ARBA" id="ARBA00022999"/>
    </source>
</evidence>
<dbReference type="SMART" id="SM00219">
    <property type="entry name" value="TyrKc"/>
    <property type="match status" value="1"/>
</dbReference>
<keyword evidence="5 13" id="KW-0547">Nucleotide-binding</keyword>
<evidence type="ECO:0000256" key="7">
    <source>
        <dbReference type="ARBA" id="ARBA00022840"/>
    </source>
</evidence>
<evidence type="ECO:0000256" key="11">
    <source>
        <dbReference type="PROSITE-ProRule" id="PRU00191"/>
    </source>
</evidence>
<dbReference type="CDD" id="cd09935">
    <property type="entry name" value="SH2_ABL"/>
    <property type="match status" value="1"/>
</dbReference>
<evidence type="ECO:0000256" key="9">
    <source>
        <dbReference type="ARBA" id="ARBA00023137"/>
    </source>
</evidence>
<organism evidence="18 19">
    <name type="scientific">Plakobranchus ocellatus</name>
    <dbReference type="NCBI Taxonomy" id="259542"/>
    <lineage>
        <taxon>Eukaryota</taxon>
        <taxon>Metazoa</taxon>
        <taxon>Spiralia</taxon>
        <taxon>Lophotrochozoa</taxon>
        <taxon>Mollusca</taxon>
        <taxon>Gastropoda</taxon>
        <taxon>Heterobranchia</taxon>
        <taxon>Euthyneura</taxon>
        <taxon>Panpulmonata</taxon>
        <taxon>Sacoglossa</taxon>
        <taxon>Placobranchoidea</taxon>
        <taxon>Plakobranchidae</taxon>
        <taxon>Plakobranchus</taxon>
    </lineage>
</organism>
<keyword evidence="7 13" id="KW-0067">ATP-binding</keyword>
<dbReference type="Gene3D" id="1.10.510.10">
    <property type="entry name" value="Transferase(Phosphotransferase) domain 1"/>
    <property type="match status" value="1"/>
</dbReference>
<dbReference type="InterPro" id="IPR011009">
    <property type="entry name" value="Kinase-like_dom_sf"/>
</dbReference>
<dbReference type="SUPFAM" id="SSF50044">
    <property type="entry name" value="SH3-domain"/>
    <property type="match status" value="1"/>
</dbReference>
<evidence type="ECO:0000313" key="18">
    <source>
        <dbReference type="EMBL" id="GFN88376.1"/>
    </source>
</evidence>
<feature type="region of interest" description="Disordered" evidence="14">
    <location>
        <begin position="498"/>
        <end position="601"/>
    </location>
</feature>
<dbReference type="EC" id="2.7.10.2" evidence="1"/>
<dbReference type="InterPro" id="IPR000980">
    <property type="entry name" value="SH2"/>
</dbReference>